<proteinExistence type="predicted"/>
<dbReference type="Proteomes" id="UP000018502">
    <property type="component" value="Unassembled WGS sequence"/>
</dbReference>
<evidence type="ECO:0000313" key="2">
    <source>
        <dbReference type="Proteomes" id="UP000018502"/>
    </source>
</evidence>
<reference evidence="1 2" key="1">
    <citation type="journal article" date="2014" name="Emerg. Infect. Dis.">
        <title>High-level Relatedness among Mycobacterium abscessus subsp. massiliense Strains from Widely Separated Outbreaks.</title>
        <authorList>
            <person name="Tettelin H."/>
            <person name="Davidson R.M."/>
            <person name="Agrawal S."/>
            <person name="Aitken M.L."/>
            <person name="Shallom S."/>
            <person name="Hasan N.A."/>
            <person name="Strong M."/>
            <person name="Nogueira de Moura V.C."/>
            <person name="De Groote M.A."/>
            <person name="Duarte R.S."/>
            <person name="Hine E."/>
            <person name="Parankush S."/>
            <person name="Su Q."/>
            <person name="Daugherty S.C."/>
            <person name="Fraser C.M."/>
            <person name="Brown-Elliott B.A."/>
            <person name="Wallace R.J.Jr."/>
            <person name="Holland S.M."/>
            <person name="Sampaio E.P."/>
            <person name="Olivier K.N."/>
            <person name="Jackson M."/>
            <person name="Zelazny A.M."/>
        </authorList>
    </citation>
    <scope>NUCLEOTIDE SEQUENCE [LARGE SCALE GENOMIC DNA]</scope>
    <source>
        <strain evidence="1 2">MAB_091912_2446</strain>
    </source>
</reference>
<protein>
    <submittedName>
        <fullName evidence="1">Uncharacterized protein</fullName>
    </submittedName>
</protein>
<dbReference type="AlphaFoldDB" id="A0A829MNP8"/>
<gene>
    <name evidence="1" type="ORF">L833_3311</name>
</gene>
<dbReference type="EMBL" id="AYTF01000001">
    <property type="protein sequence ID" value="ESV65918.1"/>
    <property type="molecule type" value="Genomic_DNA"/>
</dbReference>
<sequence length="55" mass="5919">MRSSRRQRNWGTHSPAAPVDEFGMRVIAADHVDDDSSPYAASAAALVVVQLYSAS</sequence>
<evidence type="ECO:0000313" key="1">
    <source>
        <dbReference type="EMBL" id="ESV65918.1"/>
    </source>
</evidence>
<comment type="caution">
    <text evidence="1">The sequence shown here is derived from an EMBL/GenBank/DDBJ whole genome shotgun (WGS) entry which is preliminary data.</text>
</comment>
<accession>A0A829MNP8</accession>
<organism evidence="1 2">
    <name type="scientific">Mycobacteroides abscessus MAB_091912_2446</name>
    <dbReference type="NCBI Taxonomy" id="1335414"/>
    <lineage>
        <taxon>Bacteria</taxon>
        <taxon>Bacillati</taxon>
        <taxon>Actinomycetota</taxon>
        <taxon>Actinomycetes</taxon>
        <taxon>Mycobacteriales</taxon>
        <taxon>Mycobacteriaceae</taxon>
        <taxon>Mycobacteroides</taxon>
        <taxon>Mycobacteroides abscessus</taxon>
    </lineage>
</organism>
<name>A0A829MNP8_9MYCO</name>